<accession>A0A1N7LJH0</accession>
<protein>
    <submittedName>
        <fullName evidence="3">RNA ligase, Rnl2 family</fullName>
    </submittedName>
</protein>
<dbReference type="InterPro" id="IPR021122">
    <property type="entry name" value="RNA_ligase_dom_REL/Rnl2"/>
</dbReference>
<evidence type="ECO:0000313" key="4">
    <source>
        <dbReference type="Proteomes" id="UP000185781"/>
    </source>
</evidence>
<dbReference type="GO" id="GO:0016874">
    <property type="term" value="F:ligase activity"/>
    <property type="evidence" value="ECO:0007669"/>
    <property type="project" value="UniProtKB-KW"/>
</dbReference>
<dbReference type="Gene3D" id="3.30.470.30">
    <property type="entry name" value="DNA ligase/mRNA capping enzyme"/>
    <property type="match status" value="1"/>
</dbReference>
<dbReference type="SUPFAM" id="SSF56091">
    <property type="entry name" value="DNA ligase/mRNA capping enzyme, catalytic domain"/>
    <property type="match status" value="1"/>
</dbReference>
<evidence type="ECO:0000313" key="3">
    <source>
        <dbReference type="EMBL" id="SIS73980.1"/>
    </source>
</evidence>
<dbReference type="STRING" id="373672.SAMN05421785_102280"/>
<dbReference type="Gene3D" id="3.30.1490.70">
    <property type="match status" value="1"/>
</dbReference>
<dbReference type="Gene3D" id="1.10.10.1810">
    <property type="entry name" value="RNA ligase"/>
    <property type="match status" value="1"/>
</dbReference>
<dbReference type="Pfam" id="PF18043">
    <property type="entry name" value="T4_Rnl2_C"/>
    <property type="match status" value="1"/>
</dbReference>
<proteinExistence type="predicted"/>
<reference evidence="3 4" key="1">
    <citation type="submission" date="2017-01" db="EMBL/GenBank/DDBJ databases">
        <authorList>
            <person name="Mah S.A."/>
            <person name="Swanson W.J."/>
            <person name="Moy G.W."/>
            <person name="Vacquier V.D."/>
        </authorList>
    </citation>
    <scope>NUCLEOTIDE SEQUENCE [LARGE SCALE GENOMIC DNA]</scope>
    <source>
        <strain evidence="3 4">DSM 18014</strain>
    </source>
</reference>
<dbReference type="EMBL" id="FTOV01000002">
    <property type="protein sequence ID" value="SIS73980.1"/>
    <property type="molecule type" value="Genomic_DNA"/>
</dbReference>
<feature type="domain" description="RNA ligase" evidence="1">
    <location>
        <begin position="31"/>
        <end position="229"/>
    </location>
</feature>
<gene>
    <name evidence="3" type="ORF">SAMN05421785_102280</name>
</gene>
<dbReference type="AlphaFoldDB" id="A0A1N7LJH0"/>
<sequence>MSEFSGYEKMPNNLKKLGLSESDFSKMEKLKWVVTEKVHGANFSFVYENGSLKFAKRKEYLNWTDDFFGFQLVVSKLENNILPLFEKLSSNIAAEKYIIYGELFGGKYPHPEVESVKDIHAIQTGVYYTPDIEFCAFDIAIETDGSDSKYYLDYESSVAYFDEFKIFYAKPLLIGKFNEAMNFNIRINSAVPKEFNLPELNDNLIEGVVIKPFNQLDNNDFQRPIIKLKNPEFDEEEKFHEAEKWSFIPNVSSKTEELSFIVDELRNYVTQNRLKSAVSKIGTLDLNNHSRVSEIKKEFLEDVITDFNENNDNLLNDLSPEDKTWIAERINAEINKMITAI</sequence>
<feature type="domain" description="RNA ligase 2 C-terminal" evidence="2">
    <location>
        <begin position="253"/>
        <end position="336"/>
    </location>
</feature>
<dbReference type="InterPro" id="IPR041948">
    <property type="entry name" value="Rnl1/2_C_sf"/>
</dbReference>
<organism evidence="3 4">
    <name type="scientific">Chryseobacterium gambrini</name>
    <dbReference type="NCBI Taxonomy" id="373672"/>
    <lineage>
        <taxon>Bacteria</taxon>
        <taxon>Pseudomonadati</taxon>
        <taxon>Bacteroidota</taxon>
        <taxon>Flavobacteriia</taxon>
        <taxon>Flavobacteriales</taxon>
        <taxon>Weeksellaceae</taxon>
        <taxon>Chryseobacterium group</taxon>
        <taxon>Chryseobacterium</taxon>
    </lineage>
</organism>
<dbReference type="InterPro" id="IPR040609">
    <property type="entry name" value="Rnl2_C"/>
</dbReference>
<evidence type="ECO:0000259" key="1">
    <source>
        <dbReference type="Pfam" id="PF09414"/>
    </source>
</evidence>
<dbReference type="OrthoDB" id="1060685at2"/>
<dbReference type="RefSeq" id="WP_076390747.1">
    <property type="nucleotide sequence ID" value="NZ_FTOV01000002.1"/>
</dbReference>
<dbReference type="Pfam" id="PF09414">
    <property type="entry name" value="RNA_ligase"/>
    <property type="match status" value="1"/>
</dbReference>
<name>A0A1N7LJH0_9FLAO</name>
<evidence type="ECO:0000259" key="2">
    <source>
        <dbReference type="Pfam" id="PF18043"/>
    </source>
</evidence>
<dbReference type="Proteomes" id="UP000185781">
    <property type="component" value="Unassembled WGS sequence"/>
</dbReference>
<keyword evidence="3" id="KW-0436">Ligase</keyword>